<organism evidence="1 2">
    <name type="scientific">Hyalomma asiaticum</name>
    <name type="common">Tick</name>
    <dbReference type="NCBI Taxonomy" id="266040"/>
    <lineage>
        <taxon>Eukaryota</taxon>
        <taxon>Metazoa</taxon>
        <taxon>Ecdysozoa</taxon>
        <taxon>Arthropoda</taxon>
        <taxon>Chelicerata</taxon>
        <taxon>Arachnida</taxon>
        <taxon>Acari</taxon>
        <taxon>Parasitiformes</taxon>
        <taxon>Ixodida</taxon>
        <taxon>Ixodoidea</taxon>
        <taxon>Ixodidae</taxon>
        <taxon>Hyalomminae</taxon>
        <taxon>Hyalomma</taxon>
    </lineage>
</organism>
<keyword evidence="2" id="KW-1185">Reference proteome</keyword>
<proteinExistence type="predicted"/>
<evidence type="ECO:0000313" key="1">
    <source>
        <dbReference type="EMBL" id="KAH6922653.1"/>
    </source>
</evidence>
<reference evidence="1" key="1">
    <citation type="submission" date="2020-05" db="EMBL/GenBank/DDBJ databases">
        <title>Large-scale comparative analyses of tick genomes elucidate their genetic diversity and vector capacities.</title>
        <authorList>
            <person name="Jia N."/>
            <person name="Wang J."/>
            <person name="Shi W."/>
            <person name="Du L."/>
            <person name="Sun Y."/>
            <person name="Zhan W."/>
            <person name="Jiang J."/>
            <person name="Wang Q."/>
            <person name="Zhang B."/>
            <person name="Ji P."/>
            <person name="Sakyi L.B."/>
            <person name="Cui X."/>
            <person name="Yuan T."/>
            <person name="Jiang B."/>
            <person name="Yang W."/>
            <person name="Lam T.T.-Y."/>
            <person name="Chang Q."/>
            <person name="Ding S."/>
            <person name="Wang X."/>
            <person name="Zhu J."/>
            <person name="Ruan X."/>
            <person name="Zhao L."/>
            <person name="Wei J."/>
            <person name="Que T."/>
            <person name="Du C."/>
            <person name="Cheng J."/>
            <person name="Dai P."/>
            <person name="Han X."/>
            <person name="Huang E."/>
            <person name="Gao Y."/>
            <person name="Liu J."/>
            <person name="Shao H."/>
            <person name="Ye R."/>
            <person name="Li L."/>
            <person name="Wei W."/>
            <person name="Wang X."/>
            <person name="Wang C."/>
            <person name="Yang T."/>
            <person name="Huo Q."/>
            <person name="Li W."/>
            <person name="Guo W."/>
            <person name="Chen H."/>
            <person name="Zhou L."/>
            <person name="Ni X."/>
            <person name="Tian J."/>
            <person name="Zhou Y."/>
            <person name="Sheng Y."/>
            <person name="Liu T."/>
            <person name="Pan Y."/>
            <person name="Xia L."/>
            <person name="Li J."/>
            <person name="Zhao F."/>
            <person name="Cao W."/>
        </authorList>
    </citation>
    <scope>NUCLEOTIDE SEQUENCE</scope>
    <source>
        <strain evidence="1">Hyas-2018</strain>
    </source>
</reference>
<protein>
    <submittedName>
        <fullName evidence="1">Uncharacterized protein</fullName>
    </submittedName>
</protein>
<gene>
    <name evidence="1" type="ORF">HPB50_017462</name>
</gene>
<sequence>MAAPMSSMLAVASKTAQLLSCGSRLPQVVTCAGLKLWKPPPTFEGIEFPEERKLRVLEKVPTYPFGVRPPKMFKDLATIRGPELVHNRLLYNQYGIMALSGAFLRPGHIDMIRLNINKKLDVRRMFAVWRIDPPWKPITKKGQGKRMGSGKGPIDHYVTPIKAGRVIIEVGGHVEFDEIEPLLQQASASF</sequence>
<evidence type="ECO:0000313" key="2">
    <source>
        <dbReference type="Proteomes" id="UP000821845"/>
    </source>
</evidence>
<name>A0ACB7RMR5_HYAAI</name>
<dbReference type="Proteomes" id="UP000821845">
    <property type="component" value="Chromosome 9"/>
</dbReference>
<accession>A0ACB7RMR5</accession>
<dbReference type="EMBL" id="CM023489">
    <property type="protein sequence ID" value="KAH6922653.1"/>
    <property type="molecule type" value="Genomic_DNA"/>
</dbReference>
<comment type="caution">
    <text evidence="1">The sequence shown here is derived from an EMBL/GenBank/DDBJ whole genome shotgun (WGS) entry which is preliminary data.</text>
</comment>